<evidence type="ECO:0000256" key="5">
    <source>
        <dbReference type="ARBA" id="ARBA00022989"/>
    </source>
</evidence>
<organism evidence="9 10">
    <name type="scientific">Streptomyces triticagri</name>
    <dbReference type="NCBI Taxonomy" id="2293568"/>
    <lineage>
        <taxon>Bacteria</taxon>
        <taxon>Bacillati</taxon>
        <taxon>Actinomycetota</taxon>
        <taxon>Actinomycetes</taxon>
        <taxon>Kitasatosporales</taxon>
        <taxon>Streptomycetaceae</taxon>
        <taxon>Streptomyces</taxon>
    </lineage>
</organism>
<evidence type="ECO:0000313" key="10">
    <source>
        <dbReference type="Proteomes" id="UP000263094"/>
    </source>
</evidence>
<evidence type="ECO:0000256" key="8">
    <source>
        <dbReference type="SAM" id="MobiDB-lite"/>
    </source>
</evidence>
<dbReference type="Proteomes" id="UP000263094">
    <property type="component" value="Unassembled WGS sequence"/>
</dbReference>
<keyword evidence="7" id="KW-0472">Membrane</keyword>
<dbReference type="InterPro" id="IPR003369">
    <property type="entry name" value="TatA/B/E"/>
</dbReference>
<keyword evidence="10" id="KW-1185">Reference proteome</keyword>
<gene>
    <name evidence="9" type="ORF">DY218_02835</name>
</gene>
<sequence>MFGLSEIALLLLVVVVVLGVKKLPGLTRSAGKATRIFKSEKRAMRDADEGRRPPGAGRVIEGQVVQPPADRPASD</sequence>
<evidence type="ECO:0000256" key="6">
    <source>
        <dbReference type="ARBA" id="ARBA00023010"/>
    </source>
</evidence>
<dbReference type="RefSeq" id="WP_128554272.1">
    <property type="nucleotide sequence ID" value="NZ_QUAK01000015.1"/>
</dbReference>
<evidence type="ECO:0000256" key="2">
    <source>
        <dbReference type="ARBA" id="ARBA00022448"/>
    </source>
</evidence>
<dbReference type="AlphaFoldDB" id="A0A372MCX2"/>
<dbReference type="Gene3D" id="1.20.5.3310">
    <property type="match status" value="1"/>
</dbReference>
<keyword evidence="6" id="KW-0811">Translocation</keyword>
<evidence type="ECO:0000256" key="3">
    <source>
        <dbReference type="ARBA" id="ARBA00022692"/>
    </source>
</evidence>
<evidence type="ECO:0000256" key="1">
    <source>
        <dbReference type="ARBA" id="ARBA00004167"/>
    </source>
</evidence>
<evidence type="ECO:0000256" key="7">
    <source>
        <dbReference type="ARBA" id="ARBA00023136"/>
    </source>
</evidence>
<protein>
    <submittedName>
        <fullName evidence="9">Sec-independent protein translocase TatA</fullName>
    </submittedName>
</protein>
<dbReference type="OrthoDB" id="5245163at2"/>
<keyword evidence="3" id="KW-0812">Transmembrane</keyword>
<name>A0A372MCX2_9ACTN</name>
<reference evidence="9 10" key="1">
    <citation type="submission" date="2018-08" db="EMBL/GenBank/DDBJ databases">
        <title>Isolation, diversity and antifungal activity of Actinobacteria from wheat.</title>
        <authorList>
            <person name="Han C."/>
        </authorList>
    </citation>
    <scope>NUCLEOTIDE SEQUENCE [LARGE SCALE GENOMIC DNA]</scope>
    <source>
        <strain evidence="9 10">NEAU-YY421</strain>
    </source>
</reference>
<dbReference type="Pfam" id="PF02416">
    <property type="entry name" value="TatA_B_E"/>
    <property type="match status" value="1"/>
</dbReference>
<comment type="subcellular location">
    <subcellularLocation>
        <location evidence="1">Membrane</location>
        <topology evidence="1">Single-pass membrane protein</topology>
    </subcellularLocation>
</comment>
<keyword evidence="2" id="KW-0813">Transport</keyword>
<dbReference type="EMBL" id="QUAK01000015">
    <property type="protein sequence ID" value="RFU88233.1"/>
    <property type="molecule type" value="Genomic_DNA"/>
</dbReference>
<feature type="region of interest" description="Disordered" evidence="8">
    <location>
        <begin position="40"/>
        <end position="75"/>
    </location>
</feature>
<evidence type="ECO:0000313" key="9">
    <source>
        <dbReference type="EMBL" id="RFU88233.1"/>
    </source>
</evidence>
<feature type="compositionally biased region" description="Basic and acidic residues" evidence="8">
    <location>
        <begin position="40"/>
        <end position="52"/>
    </location>
</feature>
<evidence type="ECO:0000256" key="4">
    <source>
        <dbReference type="ARBA" id="ARBA00022927"/>
    </source>
</evidence>
<keyword evidence="5" id="KW-1133">Transmembrane helix</keyword>
<dbReference type="GO" id="GO:0016020">
    <property type="term" value="C:membrane"/>
    <property type="evidence" value="ECO:0007669"/>
    <property type="project" value="UniProtKB-ARBA"/>
</dbReference>
<keyword evidence="4" id="KW-0653">Protein transport</keyword>
<proteinExistence type="predicted"/>
<comment type="caution">
    <text evidence="9">The sequence shown here is derived from an EMBL/GenBank/DDBJ whole genome shotgun (WGS) entry which is preliminary data.</text>
</comment>
<accession>A0A372MCX2</accession>
<dbReference type="GO" id="GO:0015031">
    <property type="term" value="P:protein transport"/>
    <property type="evidence" value="ECO:0007669"/>
    <property type="project" value="UniProtKB-KW"/>
</dbReference>